<evidence type="ECO:0000313" key="2">
    <source>
        <dbReference type="Proteomes" id="UP000789375"/>
    </source>
</evidence>
<dbReference type="AlphaFoldDB" id="A0A9N8VRU7"/>
<organism evidence="1 2">
    <name type="scientific">Funneliformis mosseae</name>
    <name type="common">Endomycorrhizal fungus</name>
    <name type="synonym">Glomus mosseae</name>
    <dbReference type="NCBI Taxonomy" id="27381"/>
    <lineage>
        <taxon>Eukaryota</taxon>
        <taxon>Fungi</taxon>
        <taxon>Fungi incertae sedis</taxon>
        <taxon>Mucoromycota</taxon>
        <taxon>Glomeromycotina</taxon>
        <taxon>Glomeromycetes</taxon>
        <taxon>Glomerales</taxon>
        <taxon>Glomeraceae</taxon>
        <taxon>Funneliformis</taxon>
    </lineage>
</organism>
<dbReference type="EMBL" id="CAJVPP010000277">
    <property type="protein sequence ID" value="CAG8464222.1"/>
    <property type="molecule type" value="Genomic_DNA"/>
</dbReference>
<proteinExistence type="predicted"/>
<accession>A0A9N8VRU7</accession>
<keyword evidence="2" id="KW-1185">Reference proteome</keyword>
<protein>
    <submittedName>
        <fullName evidence="1">10788_t:CDS:1</fullName>
    </submittedName>
</protein>
<sequence length="218" mass="26254">MPLDESLYRCHSLLDIRRNYRCRSLLDIKRNIIVLKPNYEFLMWKFPENYDVPRNPFPFLLFRDNYLEATRSIQRDLKDDKEIAEAWKNADDKVRKEYEKLCYLNKIPHPNTTSSFITTFLYRVNYCFIYTISQPLLTALLKRKLEKEATKLYVKKLAAISNVPLQSKEIQLYIFHKFATLFKFQKKTNKQAHTFYLLICGDGYSRQFVNCSFMDQFF</sequence>
<name>A0A9N8VRU7_FUNMO</name>
<comment type="caution">
    <text evidence="1">The sequence shown here is derived from an EMBL/GenBank/DDBJ whole genome shotgun (WGS) entry which is preliminary data.</text>
</comment>
<gene>
    <name evidence="1" type="ORF">FMOSSE_LOCUS2194</name>
</gene>
<reference evidence="1" key="1">
    <citation type="submission" date="2021-06" db="EMBL/GenBank/DDBJ databases">
        <authorList>
            <person name="Kallberg Y."/>
            <person name="Tangrot J."/>
            <person name="Rosling A."/>
        </authorList>
    </citation>
    <scope>NUCLEOTIDE SEQUENCE</scope>
    <source>
        <strain evidence="1">87-6 pot B 2015</strain>
    </source>
</reference>
<dbReference type="Proteomes" id="UP000789375">
    <property type="component" value="Unassembled WGS sequence"/>
</dbReference>
<evidence type="ECO:0000313" key="1">
    <source>
        <dbReference type="EMBL" id="CAG8464222.1"/>
    </source>
</evidence>